<keyword evidence="1" id="KW-0547">Nucleotide-binding</keyword>
<dbReference type="OrthoDB" id="6513042at2759"/>
<proteinExistence type="predicted"/>
<organism evidence="6 7">
    <name type="scientific">Ceriporiopsis subvermispora (strain B)</name>
    <name type="common">White-rot fungus</name>
    <name type="synonym">Gelatoporia subvermispora</name>
    <dbReference type="NCBI Taxonomy" id="914234"/>
    <lineage>
        <taxon>Eukaryota</taxon>
        <taxon>Fungi</taxon>
        <taxon>Dikarya</taxon>
        <taxon>Basidiomycota</taxon>
        <taxon>Agaricomycotina</taxon>
        <taxon>Agaricomycetes</taxon>
        <taxon>Polyporales</taxon>
        <taxon>Gelatoporiaceae</taxon>
        <taxon>Gelatoporia</taxon>
    </lineage>
</organism>
<keyword evidence="2" id="KW-0378">Hydrolase</keyword>
<dbReference type="GO" id="GO:0016787">
    <property type="term" value="F:hydrolase activity"/>
    <property type="evidence" value="ECO:0007669"/>
    <property type="project" value="UniProtKB-KW"/>
</dbReference>
<dbReference type="CDD" id="cd18808">
    <property type="entry name" value="SF1_C_Upf1"/>
    <property type="match status" value="1"/>
</dbReference>
<dbReference type="Gene3D" id="3.40.50.300">
    <property type="entry name" value="P-loop containing nucleotide triphosphate hydrolases"/>
    <property type="match status" value="1"/>
</dbReference>
<reference evidence="6 7" key="1">
    <citation type="journal article" date="2012" name="Proc. Natl. Acad. Sci. U.S.A.">
        <title>Comparative genomics of Ceriporiopsis subvermispora and Phanerochaete chrysosporium provide insight into selective ligninolysis.</title>
        <authorList>
            <person name="Fernandez-Fueyo E."/>
            <person name="Ruiz-Duenas F.J."/>
            <person name="Ferreira P."/>
            <person name="Floudas D."/>
            <person name="Hibbett D.S."/>
            <person name="Canessa P."/>
            <person name="Larrondo L.F."/>
            <person name="James T.Y."/>
            <person name="Seelenfreund D."/>
            <person name="Lobos S."/>
            <person name="Polanco R."/>
            <person name="Tello M."/>
            <person name="Honda Y."/>
            <person name="Watanabe T."/>
            <person name="Watanabe T."/>
            <person name="Ryu J.S."/>
            <person name="Kubicek C.P."/>
            <person name="Schmoll M."/>
            <person name="Gaskell J."/>
            <person name="Hammel K.E."/>
            <person name="St John F.J."/>
            <person name="Vanden Wymelenberg A."/>
            <person name="Sabat G."/>
            <person name="Splinter BonDurant S."/>
            <person name="Syed K."/>
            <person name="Yadav J.S."/>
            <person name="Doddapaneni H."/>
            <person name="Subramanian V."/>
            <person name="Lavin J.L."/>
            <person name="Oguiza J.A."/>
            <person name="Perez G."/>
            <person name="Pisabarro A.G."/>
            <person name="Ramirez L."/>
            <person name="Santoyo F."/>
            <person name="Master E."/>
            <person name="Coutinho P.M."/>
            <person name="Henrissat B."/>
            <person name="Lombard V."/>
            <person name="Magnuson J.K."/>
            <person name="Kuees U."/>
            <person name="Hori C."/>
            <person name="Igarashi K."/>
            <person name="Samejima M."/>
            <person name="Held B.W."/>
            <person name="Barry K.W."/>
            <person name="LaButti K.M."/>
            <person name="Lapidus A."/>
            <person name="Lindquist E.A."/>
            <person name="Lucas S.M."/>
            <person name="Riley R."/>
            <person name="Salamov A.A."/>
            <person name="Hoffmeister D."/>
            <person name="Schwenk D."/>
            <person name="Hadar Y."/>
            <person name="Yarden O."/>
            <person name="de Vries R.P."/>
            <person name="Wiebenga A."/>
            <person name="Stenlid J."/>
            <person name="Eastwood D."/>
            <person name="Grigoriev I.V."/>
            <person name="Berka R.M."/>
            <person name="Blanchette R.A."/>
            <person name="Kersten P."/>
            <person name="Martinez A.T."/>
            <person name="Vicuna R."/>
            <person name="Cullen D."/>
        </authorList>
    </citation>
    <scope>NUCLEOTIDE SEQUENCE [LARGE SCALE GENOMIC DNA]</scope>
    <source>
        <strain evidence="6 7">B</strain>
    </source>
</reference>
<accession>M2Q7T6</accession>
<dbReference type="AlphaFoldDB" id="M2Q7T6"/>
<protein>
    <recommendedName>
        <fullName evidence="5">DNA2/NAM7 helicase-like C-terminal domain-containing protein</fullName>
    </recommendedName>
</protein>
<evidence type="ECO:0000256" key="3">
    <source>
        <dbReference type="ARBA" id="ARBA00022806"/>
    </source>
</evidence>
<dbReference type="GO" id="GO:0005524">
    <property type="term" value="F:ATP binding"/>
    <property type="evidence" value="ECO:0007669"/>
    <property type="project" value="UniProtKB-KW"/>
</dbReference>
<evidence type="ECO:0000256" key="1">
    <source>
        <dbReference type="ARBA" id="ARBA00022741"/>
    </source>
</evidence>
<dbReference type="InterPro" id="IPR027417">
    <property type="entry name" value="P-loop_NTPase"/>
</dbReference>
<evidence type="ECO:0000256" key="4">
    <source>
        <dbReference type="ARBA" id="ARBA00022840"/>
    </source>
</evidence>
<dbReference type="HOGENOM" id="CLU_001666_9_0_1"/>
<keyword evidence="7" id="KW-1185">Reference proteome</keyword>
<keyword evidence="4" id="KW-0067">ATP-binding</keyword>
<dbReference type="PANTHER" id="PTHR43788:SF16">
    <property type="entry name" value="HELICASE WITH ZINC FINGER 2"/>
    <property type="match status" value="1"/>
</dbReference>
<feature type="non-terminal residue" evidence="6">
    <location>
        <position position="1"/>
    </location>
</feature>
<gene>
    <name evidence="6" type="ORF">CERSUDRAFT_57809</name>
</gene>
<dbReference type="SUPFAM" id="SSF52540">
    <property type="entry name" value="P-loop containing nucleoside triphosphate hydrolases"/>
    <property type="match status" value="1"/>
</dbReference>
<feature type="domain" description="DNA2/NAM7 helicase-like C-terminal" evidence="5">
    <location>
        <begin position="10"/>
        <end position="145"/>
    </location>
</feature>
<sequence>LGPSSFPWPSVENRLCPVVFVPCLSEEDYGRSSKSNEGQVQLAWHILKLLRTAREGADGSTLPSVSVAILTPYSRQVQLLKQTIPATLDAVVSTIDGFQGREADIVVFTTVRSNAEGDIGFLEDARRLNVAWTRPRLGLIVVGNQGTLQTKPLWQRAISACRIVEISVPEAT</sequence>
<dbReference type="EMBL" id="KB445808">
    <property type="protein sequence ID" value="EMD32883.1"/>
    <property type="molecule type" value="Genomic_DNA"/>
</dbReference>
<dbReference type="GO" id="GO:0043139">
    <property type="term" value="F:5'-3' DNA helicase activity"/>
    <property type="evidence" value="ECO:0007669"/>
    <property type="project" value="TreeGrafter"/>
</dbReference>
<dbReference type="PANTHER" id="PTHR43788">
    <property type="entry name" value="DNA2/NAM7 HELICASE FAMILY MEMBER"/>
    <property type="match status" value="1"/>
</dbReference>
<evidence type="ECO:0000313" key="6">
    <source>
        <dbReference type="EMBL" id="EMD32883.1"/>
    </source>
</evidence>
<evidence type="ECO:0000313" key="7">
    <source>
        <dbReference type="Proteomes" id="UP000016930"/>
    </source>
</evidence>
<name>M2Q7T6_CERS8</name>
<keyword evidence="3" id="KW-0347">Helicase</keyword>
<evidence type="ECO:0000259" key="5">
    <source>
        <dbReference type="Pfam" id="PF13087"/>
    </source>
</evidence>
<dbReference type="Proteomes" id="UP000016930">
    <property type="component" value="Unassembled WGS sequence"/>
</dbReference>
<dbReference type="InterPro" id="IPR050534">
    <property type="entry name" value="Coronavir_polyprotein_1ab"/>
</dbReference>
<dbReference type="Pfam" id="PF13087">
    <property type="entry name" value="AAA_12"/>
    <property type="match status" value="1"/>
</dbReference>
<evidence type="ECO:0000256" key="2">
    <source>
        <dbReference type="ARBA" id="ARBA00022801"/>
    </source>
</evidence>
<dbReference type="InterPro" id="IPR047187">
    <property type="entry name" value="SF1_C_Upf1"/>
</dbReference>
<dbReference type="InterPro" id="IPR041679">
    <property type="entry name" value="DNA2/NAM7-like_C"/>
</dbReference>